<dbReference type="EMBL" id="JAAOCP010000001">
    <property type="protein sequence ID" value="MBJ7637937.1"/>
    <property type="molecule type" value="Genomic_DNA"/>
</dbReference>
<gene>
    <name evidence="2" type="ORF">HAU20_00680</name>
</gene>
<dbReference type="GO" id="GO:0003677">
    <property type="term" value="F:DNA binding"/>
    <property type="evidence" value="ECO:0007669"/>
    <property type="project" value="InterPro"/>
</dbReference>
<feature type="region of interest" description="Disordered" evidence="1">
    <location>
        <begin position="268"/>
        <end position="317"/>
    </location>
</feature>
<dbReference type="AlphaFoldDB" id="A0AA40YM60"/>
<sequence length="317" mass="34916">MANAITTVQKQLNDPKVVKKFEEILDDQGPSFVAGVSTLLNDNELLAKAGTNQIITAALKAAALDLSLLPDLGEAYVIPYEKRGKVNGEWQTVGVDVNLQLGYRGLIKLVQNTGRVGKVAGVAIYEANKVKYNRIYGELSIGNPEYDPDVDEPSEVVGYLAYYYLDGNRIEDYWSKAKVMKHVQKFSQAWDNRKGEIRPKSAWGTNFDAMAIKTVIKDLLKYAPKSQQAAKAILDDDRADRRDITPVNSGVVEEVYDDAPVLNVPEEAVESVNASAEQGQGQTQEMPNEAHSDAPAQDIDFNTDPTDEFLQSLGYQG</sequence>
<accession>A0AA40YM60</accession>
<dbReference type="RefSeq" id="WP_199467931.1">
    <property type="nucleotide sequence ID" value="NZ_JAAOCP010000001.1"/>
</dbReference>
<evidence type="ECO:0000256" key="1">
    <source>
        <dbReference type="SAM" id="MobiDB-lite"/>
    </source>
</evidence>
<dbReference type="GO" id="GO:0006259">
    <property type="term" value="P:DNA metabolic process"/>
    <property type="evidence" value="ECO:0007669"/>
    <property type="project" value="InterPro"/>
</dbReference>
<name>A0AA40YM60_WEICO</name>
<evidence type="ECO:0000313" key="3">
    <source>
        <dbReference type="Proteomes" id="UP000728106"/>
    </source>
</evidence>
<comment type="caution">
    <text evidence="2">The sequence shown here is derived from an EMBL/GenBank/DDBJ whole genome shotgun (WGS) entry which is preliminary data.</text>
</comment>
<protein>
    <submittedName>
        <fullName evidence="2">Recombinase</fullName>
    </submittedName>
</protein>
<feature type="compositionally biased region" description="Low complexity" evidence="1">
    <location>
        <begin position="268"/>
        <end position="277"/>
    </location>
</feature>
<evidence type="ECO:0000313" key="2">
    <source>
        <dbReference type="EMBL" id="MBJ7637937.1"/>
    </source>
</evidence>
<dbReference type="InterPro" id="IPR004590">
    <property type="entry name" value="ssDNA_annealing_RecT"/>
</dbReference>
<dbReference type="InterPro" id="IPR018330">
    <property type="entry name" value="RecT_fam"/>
</dbReference>
<proteinExistence type="predicted"/>
<dbReference type="NCBIfam" id="TIGR00616">
    <property type="entry name" value="rect"/>
    <property type="match status" value="1"/>
</dbReference>
<reference evidence="2 3" key="1">
    <citation type="journal article" date="2021" name="Int. J. Food Microbiol.">
        <title>Safety demonstration of a microbial species for use in the food chain: Weissella confusa.</title>
        <authorList>
            <person name="Bourdichon F."/>
            <person name="Patrone V."/>
            <person name="Fontana A."/>
            <person name="Milani G."/>
            <person name="Morelli L."/>
        </authorList>
    </citation>
    <scope>NUCLEOTIDE SEQUENCE [LARGE SCALE GENOMIC DNA]</scope>
    <source>
        <strain evidence="2 3">CCUG 43002</strain>
    </source>
</reference>
<organism evidence="2 3">
    <name type="scientific">Weissella confusa</name>
    <name type="common">Lactobacillus confusus</name>
    <dbReference type="NCBI Taxonomy" id="1583"/>
    <lineage>
        <taxon>Bacteria</taxon>
        <taxon>Bacillati</taxon>
        <taxon>Bacillota</taxon>
        <taxon>Bacilli</taxon>
        <taxon>Lactobacillales</taxon>
        <taxon>Lactobacillaceae</taxon>
        <taxon>Weissella</taxon>
    </lineage>
</organism>
<dbReference type="Proteomes" id="UP000728106">
    <property type="component" value="Unassembled WGS sequence"/>
</dbReference>
<keyword evidence="3" id="KW-1185">Reference proteome</keyword>
<dbReference type="Pfam" id="PF03837">
    <property type="entry name" value="RecT"/>
    <property type="match status" value="1"/>
</dbReference>